<feature type="transmembrane region" description="Helical" evidence="1">
    <location>
        <begin position="54"/>
        <end position="73"/>
    </location>
</feature>
<dbReference type="Proteomes" id="UP001597013">
    <property type="component" value="Unassembled WGS sequence"/>
</dbReference>
<dbReference type="RefSeq" id="WP_386132515.1">
    <property type="nucleotide sequence ID" value="NZ_JBHTJL010000016.1"/>
</dbReference>
<evidence type="ECO:0000313" key="2">
    <source>
        <dbReference type="EMBL" id="MFD1064253.1"/>
    </source>
</evidence>
<dbReference type="EMBL" id="JBHTJL010000016">
    <property type="protein sequence ID" value="MFD1064253.1"/>
    <property type="molecule type" value="Genomic_DNA"/>
</dbReference>
<feature type="transmembrane region" description="Helical" evidence="1">
    <location>
        <begin position="123"/>
        <end position="144"/>
    </location>
</feature>
<keyword evidence="1" id="KW-0472">Membrane</keyword>
<feature type="transmembrane region" description="Helical" evidence="1">
    <location>
        <begin position="85"/>
        <end position="103"/>
    </location>
</feature>
<feature type="transmembrane region" description="Helical" evidence="1">
    <location>
        <begin position="25"/>
        <end position="48"/>
    </location>
</feature>
<keyword evidence="1" id="KW-0812">Transmembrane</keyword>
<accession>A0ABW3NBC1</accession>
<evidence type="ECO:0000313" key="3">
    <source>
        <dbReference type="Proteomes" id="UP001597013"/>
    </source>
</evidence>
<organism evidence="2 3">
    <name type="scientific">Winogradskyella litorisediminis</name>
    <dbReference type="NCBI Taxonomy" id="1156618"/>
    <lineage>
        <taxon>Bacteria</taxon>
        <taxon>Pseudomonadati</taxon>
        <taxon>Bacteroidota</taxon>
        <taxon>Flavobacteriia</taxon>
        <taxon>Flavobacteriales</taxon>
        <taxon>Flavobacteriaceae</taxon>
        <taxon>Winogradskyella</taxon>
    </lineage>
</organism>
<gene>
    <name evidence="2" type="ORF">ACFQ1Q_13435</name>
</gene>
<reference evidence="3" key="1">
    <citation type="journal article" date="2019" name="Int. J. Syst. Evol. Microbiol.">
        <title>The Global Catalogue of Microorganisms (GCM) 10K type strain sequencing project: providing services to taxonomists for standard genome sequencing and annotation.</title>
        <authorList>
            <consortium name="The Broad Institute Genomics Platform"/>
            <consortium name="The Broad Institute Genome Sequencing Center for Infectious Disease"/>
            <person name="Wu L."/>
            <person name="Ma J."/>
        </authorList>
    </citation>
    <scope>NUCLEOTIDE SEQUENCE [LARGE SCALE GENOMIC DNA]</scope>
    <source>
        <strain evidence="3">CCUG 62215</strain>
    </source>
</reference>
<comment type="caution">
    <text evidence="2">The sequence shown here is derived from an EMBL/GenBank/DDBJ whole genome shotgun (WGS) entry which is preliminary data.</text>
</comment>
<protein>
    <submittedName>
        <fullName evidence="2">Uncharacterized protein</fullName>
    </submittedName>
</protein>
<sequence length="148" mass="17381">MNLKKIQECERTKIEKLSQFRLPNYWKNIGIILAVVSIVVMVVSKYTIEERPLYIVEIGRRLILLGLIIIILSKEKIEDEMITSLRAKSLVLAFIFGVGYALIQPLAELMVHNFVYDPNPENTFSYFEILFYMMSTQILFFEVLKRNR</sequence>
<evidence type="ECO:0000256" key="1">
    <source>
        <dbReference type="SAM" id="Phobius"/>
    </source>
</evidence>
<keyword evidence="1" id="KW-1133">Transmembrane helix</keyword>
<name>A0ABW3NBC1_9FLAO</name>
<keyword evidence="3" id="KW-1185">Reference proteome</keyword>
<proteinExistence type="predicted"/>